<dbReference type="Gene3D" id="1.10.760.10">
    <property type="entry name" value="Cytochrome c-like domain"/>
    <property type="match status" value="1"/>
</dbReference>
<dbReference type="GO" id="GO:0005507">
    <property type="term" value="F:copper ion binding"/>
    <property type="evidence" value="ECO:0007669"/>
    <property type="project" value="InterPro"/>
</dbReference>
<keyword evidence="3 11" id="KW-0349">Heme</keyword>
<evidence type="ECO:0000256" key="11">
    <source>
        <dbReference type="PROSITE-ProRule" id="PRU00433"/>
    </source>
</evidence>
<feature type="transmembrane region" description="Helical" evidence="12">
    <location>
        <begin position="624"/>
        <end position="646"/>
    </location>
</feature>
<dbReference type="GO" id="GO:0005886">
    <property type="term" value="C:plasma membrane"/>
    <property type="evidence" value="ECO:0007669"/>
    <property type="project" value="UniProtKB-SubCell"/>
</dbReference>
<keyword evidence="9" id="KW-0186">Copper</keyword>
<evidence type="ECO:0000256" key="1">
    <source>
        <dbReference type="ARBA" id="ARBA00004651"/>
    </source>
</evidence>
<keyword evidence="8 11" id="KW-0408">Iron</keyword>
<evidence type="ECO:0000256" key="13">
    <source>
        <dbReference type="SAM" id="SignalP"/>
    </source>
</evidence>
<evidence type="ECO:0000256" key="6">
    <source>
        <dbReference type="ARBA" id="ARBA00022729"/>
    </source>
</evidence>
<dbReference type="InterPro" id="IPR032694">
    <property type="entry name" value="CopC/D"/>
</dbReference>
<dbReference type="Gene3D" id="2.60.40.1220">
    <property type="match status" value="1"/>
</dbReference>
<accession>A0A2M8PD17</accession>
<dbReference type="AlphaFoldDB" id="A0A2M8PD17"/>
<keyword evidence="4 12" id="KW-0812">Transmembrane</keyword>
<dbReference type="Pfam" id="PF05425">
    <property type="entry name" value="CopD"/>
    <property type="match status" value="1"/>
</dbReference>
<organism evidence="15 16">
    <name type="scientific">Candidatus Thermofonsia Clade 1 bacterium</name>
    <dbReference type="NCBI Taxonomy" id="2364210"/>
    <lineage>
        <taxon>Bacteria</taxon>
        <taxon>Bacillati</taxon>
        <taxon>Chloroflexota</taxon>
        <taxon>Candidatus Thermofontia</taxon>
        <taxon>Candidatus Thermofonsia Clade 1</taxon>
    </lineage>
</organism>
<evidence type="ECO:0000256" key="9">
    <source>
        <dbReference type="ARBA" id="ARBA00023008"/>
    </source>
</evidence>
<dbReference type="Pfam" id="PF13442">
    <property type="entry name" value="Cytochrome_CBB3"/>
    <property type="match status" value="1"/>
</dbReference>
<evidence type="ECO:0000256" key="5">
    <source>
        <dbReference type="ARBA" id="ARBA00022723"/>
    </source>
</evidence>
<dbReference type="GO" id="GO:0006825">
    <property type="term" value="P:copper ion transport"/>
    <property type="evidence" value="ECO:0007669"/>
    <property type="project" value="InterPro"/>
</dbReference>
<proteinExistence type="predicted"/>
<dbReference type="SUPFAM" id="SSF81296">
    <property type="entry name" value="E set domains"/>
    <property type="match status" value="1"/>
</dbReference>
<comment type="caution">
    <text evidence="15">The sequence shown here is derived from an EMBL/GenBank/DDBJ whole genome shotgun (WGS) entry which is preliminary data.</text>
</comment>
<dbReference type="InterPro" id="IPR036909">
    <property type="entry name" value="Cyt_c-like_dom_sf"/>
</dbReference>
<reference evidence="15 16" key="1">
    <citation type="submission" date="2017-11" db="EMBL/GenBank/DDBJ databases">
        <title>Evolution of Phototrophy in the Chloroflexi Phylum Driven by Horizontal Gene Transfer.</title>
        <authorList>
            <person name="Ward L.M."/>
            <person name="Hemp J."/>
            <person name="Shih P.M."/>
            <person name="Mcglynn S.E."/>
            <person name="Fischer W."/>
        </authorList>
    </citation>
    <scope>NUCLEOTIDE SEQUENCE [LARGE SCALE GENOMIC DNA]</scope>
    <source>
        <strain evidence="15">JP3_13</strain>
    </source>
</reference>
<protein>
    <recommendedName>
        <fullName evidence="14">Cytochrome c domain-containing protein</fullName>
    </recommendedName>
</protein>
<feature type="transmembrane region" description="Helical" evidence="12">
    <location>
        <begin position="239"/>
        <end position="258"/>
    </location>
</feature>
<evidence type="ECO:0000256" key="10">
    <source>
        <dbReference type="ARBA" id="ARBA00023136"/>
    </source>
</evidence>
<feature type="domain" description="Cytochrome c" evidence="14">
    <location>
        <begin position="672"/>
        <end position="753"/>
    </location>
</feature>
<gene>
    <name evidence="15" type="ORF">CUN49_10545</name>
</gene>
<evidence type="ECO:0000256" key="4">
    <source>
        <dbReference type="ARBA" id="ARBA00022692"/>
    </source>
</evidence>
<evidence type="ECO:0000256" key="7">
    <source>
        <dbReference type="ARBA" id="ARBA00022989"/>
    </source>
</evidence>
<dbReference type="Proteomes" id="UP000229681">
    <property type="component" value="Unassembled WGS sequence"/>
</dbReference>
<feature type="transmembrane region" description="Helical" evidence="12">
    <location>
        <begin position="349"/>
        <end position="370"/>
    </location>
</feature>
<feature type="transmembrane region" description="Helical" evidence="12">
    <location>
        <begin position="310"/>
        <end position="337"/>
    </location>
</feature>
<keyword evidence="10 12" id="KW-0472">Membrane</keyword>
<evidence type="ECO:0000256" key="8">
    <source>
        <dbReference type="ARBA" id="ARBA00023004"/>
    </source>
</evidence>
<dbReference type="GO" id="GO:0046688">
    <property type="term" value="P:response to copper ion"/>
    <property type="evidence" value="ECO:0007669"/>
    <property type="project" value="InterPro"/>
</dbReference>
<dbReference type="InterPro" id="IPR007348">
    <property type="entry name" value="CopC_dom"/>
</dbReference>
<dbReference type="GO" id="GO:0009055">
    <property type="term" value="F:electron transfer activity"/>
    <property type="evidence" value="ECO:0007669"/>
    <property type="project" value="InterPro"/>
</dbReference>
<evidence type="ECO:0000313" key="15">
    <source>
        <dbReference type="EMBL" id="PJF35443.1"/>
    </source>
</evidence>
<sequence length="757" mass="81447">MSAVRRAWIVIAFLALFAAFQPAEAHGYLIRVIPDNRAVLSRSPTRIQAWFSEGLEPRFSTISLTDDRGNAIALEEVGVVPSNPSQLSARIAQPLPNGAYIVNMRVAFASDGHIYNERLVFWVGEQGGDLAVSGEGSLIDPLEAVWRAISLPALYALFGATLLYSAVLLPAWRNPSYRAGKLPPRLMNRLTALAWIAVSIAALGTVLAVLQQSAALFAVPLEAVLRDNLWDVVLNGTTIGDTLRLRLILLVAIAAMLYGTRYLSERLPDFVTPLWMAIGGASASALFTFSMSSHAVGSDLWAVPSVFVHWLHMLATGAWAGGLIGLAVLLPVALAPLDESGRRAALSAALRRFAVLGVGAVLILSATGIYNSAIQIRQVNDYVTTPYGLILLAKYALVASMLLVALYHHLIVGQDRLTTRLRQRYAALRERWPNLPRSLRLEALLGVLVLIATAFLASNAPPLPTQRESVPLLTARGSEGALSAALTFDPGGVGGNTYELALKREGEPVRGAQVQLRLAYPALDRRAKAIQLDDAGDGIYLAAGLELDRAGLWWALLDVRLPESPEAVRIALTADLPEVAPALNLRQPSLLNWLSALGVGAAMVWLSLPPLARRVRRVHFTPEIAFIFIALMIVTVLFSIGGAFIISEAGAQTDRLRNPPPQIVNPILPDAASIARGAAAYAQNCSACHGARGEGDGARAAAFTRMPRIRTLVESRRDEALFNAIQRGIGAMPAVPLPEPVTWDVVNFLRSPAFLGR</sequence>
<evidence type="ECO:0000256" key="2">
    <source>
        <dbReference type="ARBA" id="ARBA00022475"/>
    </source>
</evidence>
<dbReference type="PANTHER" id="PTHR34820">
    <property type="entry name" value="INNER MEMBRANE PROTEIN YEBZ"/>
    <property type="match status" value="1"/>
</dbReference>
<dbReference type="EMBL" id="PGTM01000155">
    <property type="protein sequence ID" value="PJF35443.1"/>
    <property type="molecule type" value="Genomic_DNA"/>
</dbReference>
<evidence type="ECO:0000256" key="12">
    <source>
        <dbReference type="SAM" id="Phobius"/>
    </source>
</evidence>
<feature type="transmembrane region" description="Helical" evidence="12">
    <location>
        <begin position="270"/>
        <end position="290"/>
    </location>
</feature>
<evidence type="ECO:0000259" key="14">
    <source>
        <dbReference type="PROSITE" id="PS51007"/>
    </source>
</evidence>
<name>A0A2M8PD17_9CHLR</name>
<feature type="transmembrane region" description="Helical" evidence="12">
    <location>
        <begin position="193"/>
        <end position="219"/>
    </location>
</feature>
<dbReference type="InterPro" id="IPR009056">
    <property type="entry name" value="Cyt_c-like_dom"/>
</dbReference>
<dbReference type="InterPro" id="IPR014756">
    <property type="entry name" value="Ig_E-set"/>
</dbReference>
<feature type="transmembrane region" description="Helical" evidence="12">
    <location>
        <begin position="590"/>
        <end position="612"/>
    </location>
</feature>
<dbReference type="PANTHER" id="PTHR34820:SF4">
    <property type="entry name" value="INNER MEMBRANE PROTEIN YEBZ"/>
    <property type="match status" value="1"/>
</dbReference>
<dbReference type="GO" id="GO:0042597">
    <property type="term" value="C:periplasmic space"/>
    <property type="evidence" value="ECO:0007669"/>
    <property type="project" value="InterPro"/>
</dbReference>
<dbReference type="InterPro" id="IPR008457">
    <property type="entry name" value="Cu-R_CopD_dom"/>
</dbReference>
<feature type="signal peptide" evidence="13">
    <location>
        <begin position="1"/>
        <end position="25"/>
    </location>
</feature>
<keyword evidence="5 11" id="KW-0479">Metal-binding</keyword>
<keyword evidence="6 13" id="KW-0732">Signal</keyword>
<dbReference type="Pfam" id="PF04234">
    <property type="entry name" value="CopC"/>
    <property type="match status" value="1"/>
</dbReference>
<evidence type="ECO:0000256" key="3">
    <source>
        <dbReference type="ARBA" id="ARBA00022617"/>
    </source>
</evidence>
<feature type="chain" id="PRO_5030053689" description="Cytochrome c domain-containing protein" evidence="13">
    <location>
        <begin position="26"/>
        <end position="757"/>
    </location>
</feature>
<feature type="transmembrane region" description="Helical" evidence="12">
    <location>
        <begin position="390"/>
        <end position="412"/>
    </location>
</feature>
<dbReference type="PROSITE" id="PS51007">
    <property type="entry name" value="CYTC"/>
    <property type="match status" value="1"/>
</dbReference>
<dbReference type="GO" id="GO:0020037">
    <property type="term" value="F:heme binding"/>
    <property type="evidence" value="ECO:0007669"/>
    <property type="project" value="InterPro"/>
</dbReference>
<keyword evidence="2" id="KW-1003">Cell membrane</keyword>
<evidence type="ECO:0000313" key="16">
    <source>
        <dbReference type="Proteomes" id="UP000229681"/>
    </source>
</evidence>
<dbReference type="SUPFAM" id="SSF46626">
    <property type="entry name" value="Cytochrome c"/>
    <property type="match status" value="1"/>
</dbReference>
<feature type="transmembrane region" description="Helical" evidence="12">
    <location>
        <begin position="153"/>
        <end position="172"/>
    </location>
</feature>
<comment type="subcellular location">
    <subcellularLocation>
        <location evidence="1">Cell membrane</location>
        <topology evidence="1">Multi-pass membrane protein</topology>
    </subcellularLocation>
</comment>
<keyword evidence="7 12" id="KW-1133">Transmembrane helix</keyword>
<dbReference type="InterPro" id="IPR014755">
    <property type="entry name" value="Cu-Rt/internalin_Ig-like"/>
</dbReference>